<accession>A0A3L6SMH0</accession>
<comment type="caution">
    <text evidence="2">The sequence shown here is derived from an EMBL/GenBank/DDBJ whole genome shotgun (WGS) entry which is preliminary data.</text>
</comment>
<evidence type="ECO:0000256" key="1">
    <source>
        <dbReference type="SAM" id="MobiDB-lite"/>
    </source>
</evidence>
<dbReference type="OrthoDB" id="667517at2759"/>
<name>A0A3L6SMH0_PANMI</name>
<proteinExistence type="predicted"/>
<gene>
    <name evidence="2" type="ORF">C2845_PM07G20520</name>
</gene>
<organism evidence="2 3">
    <name type="scientific">Panicum miliaceum</name>
    <name type="common">Proso millet</name>
    <name type="synonym">Broomcorn millet</name>
    <dbReference type="NCBI Taxonomy" id="4540"/>
    <lineage>
        <taxon>Eukaryota</taxon>
        <taxon>Viridiplantae</taxon>
        <taxon>Streptophyta</taxon>
        <taxon>Embryophyta</taxon>
        <taxon>Tracheophyta</taxon>
        <taxon>Spermatophyta</taxon>
        <taxon>Magnoliopsida</taxon>
        <taxon>Liliopsida</taxon>
        <taxon>Poales</taxon>
        <taxon>Poaceae</taxon>
        <taxon>PACMAD clade</taxon>
        <taxon>Panicoideae</taxon>
        <taxon>Panicodae</taxon>
        <taxon>Paniceae</taxon>
        <taxon>Panicinae</taxon>
        <taxon>Panicum</taxon>
        <taxon>Panicum sect. Panicum</taxon>
    </lineage>
</organism>
<dbReference type="Proteomes" id="UP000275267">
    <property type="component" value="Unassembled WGS sequence"/>
</dbReference>
<feature type="compositionally biased region" description="Acidic residues" evidence="1">
    <location>
        <begin position="1"/>
        <end position="21"/>
    </location>
</feature>
<keyword evidence="3" id="KW-1185">Reference proteome</keyword>
<dbReference type="AlphaFoldDB" id="A0A3L6SMH0"/>
<protein>
    <submittedName>
        <fullName evidence="2">Uncharacterized protein</fullName>
    </submittedName>
</protein>
<reference evidence="3" key="1">
    <citation type="journal article" date="2019" name="Nat. Commun.">
        <title>The genome of broomcorn millet.</title>
        <authorList>
            <person name="Zou C."/>
            <person name="Miki D."/>
            <person name="Li D."/>
            <person name="Tang Q."/>
            <person name="Xiao L."/>
            <person name="Rajput S."/>
            <person name="Deng P."/>
            <person name="Jia W."/>
            <person name="Huang R."/>
            <person name="Zhang M."/>
            <person name="Sun Y."/>
            <person name="Hu J."/>
            <person name="Fu X."/>
            <person name="Schnable P.S."/>
            <person name="Li F."/>
            <person name="Zhang H."/>
            <person name="Feng B."/>
            <person name="Zhu X."/>
            <person name="Liu R."/>
            <person name="Schnable J.C."/>
            <person name="Zhu J.-K."/>
            <person name="Zhang H."/>
        </authorList>
    </citation>
    <scope>NUCLEOTIDE SEQUENCE [LARGE SCALE GENOMIC DNA]</scope>
</reference>
<evidence type="ECO:0000313" key="2">
    <source>
        <dbReference type="EMBL" id="RLN23831.1"/>
    </source>
</evidence>
<evidence type="ECO:0000313" key="3">
    <source>
        <dbReference type="Proteomes" id="UP000275267"/>
    </source>
</evidence>
<dbReference type="EMBL" id="PQIB02000004">
    <property type="protein sequence ID" value="RLN23831.1"/>
    <property type="molecule type" value="Genomic_DNA"/>
</dbReference>
<sequence length="116" mass="13466">MADDDFDGLPMYVEEDQEEVEAEKQKCRQQSRQPPPPPRVTPEELARTEFNEAMARKLFEYDPKLGGSYFTRVWFLDFTKVDIDEESTILKTKLPTKSTNFDPIVYVLVVSGVISW</sequence>
<feature type="region of interest" description="Disordered" evidence="1">
    <location>
        <begin position="1"/>
        <end position="44"/>
    </location>
</feature>